<name>A0A9W6SQ29_9ACTN</name>
<keyword evidence="4" id="KW-1185">Reference proteome</keyword>
<dbReference type="InterPro" id="IPR025711">
    <property type="entry name" value="PepSY"/>
</dbReference>
<evidence type="ECO:0000259" key="2">
    <source>
        <dbReference type="Pfam" id="PF03413"/>
    </source>
</evidence>
<accession>A0A9W6SQ29</accession>
<dbReference type="EMBL" id="BSTX01000004">
    <property type="protein sequence ID" value="GLZ80890.1"/>
    <property type="molecule type" value="Genomic_DNA"/>
</dbReference>
<reference evidence="3" key="1">
    <citation type="submission" date="2023-03" db="EMBL/GenBank/DDBJ databases">
        <title>Actinorhabdospora filicis NBRC 111898.</title>
        <authorList>
            <person name="Ichikawa N."/>
            <person name="Sato H."/>
            <person name="Tonouchi N."/>
        </authorList>
    </citation>
    <scope>NUCLEOTIDE SEQUENCE</scope>
    <source>
        <strain evidence="3">NBRC 111898</strain>
    </source>
</reference>
<dbReference type="RefSeq" id="WP_285666168.1">
    <property type="nucleotide sequence ID" value="NZ_BSTX01000004.1"/>
</dbReference>
<feature type="region of interest" description="Disordered" evidence="1">
    <location>
        <begin position="102"/>
        <end position="144"/>
    </location>
</feature>
<feature type="domain" description="PepSY" evidence="2">
    <location>
        <begin position="56"/>
        <end position="113"/>
    </location>
</feature>
<evidence type="ECO:0000313" key="4">
    <source>
        <dbReference type="Proteomes" id="UP001165079"/>
    </source>
</evidence>
<evidence type="ECO:0000256" key="1">
    <source>
        <dbReference type="SAM" id="MobiDB-lite"/>
    </source>
</evidence>
<comment type="caution">
    <text evidence="3">The sequence shown here is derived from an EMBL/GenBank/DDBJ whole genome shotgun (WGS) entry which is preliminary data.</text>
</comment>
<protein>
    <recommendedName>
        <fullName evidence="2">PepSY domain-containing protein</fullName>
    </recommendedName>
</protein>
<dbReference type="Gene3D" id="3.10.450.40">
    <property type="match status" value="1"/>
</dbReference>
<gene>
    <name evidence="3" type="ORF">Afil01_56970</name>
</gene>
<feature type="compositionally biased region" description="Basic and acidic residues" evidence="1">
    <location>
        <begin position="111"/>
        <end position="144"/>
    </location>
</feature>
<organism evidence="3 4">
    <name type="scientific">Actinorhabdospora filicis</name>
    <dbReference type="NCBI Taxonomy" id="1785913"/>
    <lineage>
        <taxon>Bacteria</taxon>
        <taxon>Bacillati</taxon>
        <taxon>Actinomycetota</taxon>
        <taxon>Actinomycetes</taxon>
        <taxon>Micromonosporales</taxon>
        <taxon>Micromonosporaceae</taxon>
        <taxon>Actinorhabdospora</taxon>
    </lineage>
</organism>
<sequence length="144" mass="15181">MKAFLSKFKIVGRRRWIVLSVVAFVVLLGGGATAWATVARDGHRPHPPAVTAAPAVTVGQAADAALAKAPGVVHEVELKGPADKPVWEVEIFGTDGSWHEVTVDASSGTVVDDRTGRGHDDGDDHGGDRDRGRDDDHGRGHHGD</sequence>
<dbReference type="Pfam" id="PF03413">
    <property type="entry name" value="PepSY"/>
    <property type="match status" value="1"/>
</dbReference>
<evidence type="ECO:0000313" key="3">
    <source>
        <dbReference type="EMBL" id="GLZ80890.1"/>
    </source>
</evidence>
<proteinExistence type="predicted"/>
<dbReference type="Proteomes" id="UP001165079">
    <property type="component" value="Unassembled WGS sequence"/>
</dbReference>
<dbReference type="AlphaFoldDB" id="A0A9W6SQ29"/>